<comment type="subcellular location">
    <subcellularLocation>
        <location evidence="7">Mitochondrion</location>
    </subcellularLocation>
</comment>
<evidence type="ECO:0000259" key="8">
    <source>
        <dbReference type="Pfam" id="PF00814"/>
    </source>
</evidence>
<reference evidence="10" key="1">
    <citation type="submission" date="2025-08" db="UniProtKB">
        <authorList>
            <consortium name="RefSeq"/>
        </authorList>
    </citation>
    <scope>IDENTIFICATION</scope>
</reference>
<evidence type="ECO:0000313" key="10">
    <source>
        <dbReference type="RefSeq" id="XP_026729762.1"/>
    </source>
</evidence>
<dbReference type="SUPFAM" id="SSF53067">
    <property type="entry name" value="Actin-like ATPase domain"/>
    <property type="match status" value="1"/>
</dbReference>
<dbReference type="FunFam" id="3.30.420.40:FF:000012">
    <property type="entry name" value="tRNA N6-adenosine threonylcarbamoyltransferase"/>
    <property type="match status" value="1"/>
</dbReference>
<evidence type="ECO:0000256" key="1">
    <source>
        <dbReference type="ARBA" id="ARBA00012156"/>
    </source>
</evidence>
<dbReference type="CDD" id="cd24134">
    <property type="entry name" value="ASKHA_NBD_OSGEPL1_QRI7_euk"/>
    <property type="match status" value="1"/>
</dbReference>
<keyword evidence="7" id="KW-0496">Mitochondrion</keyword>
<dbReference type="KEGG" id="tnl:113495292"/>
<protein>
    <recommendedName>
        <fullName evidence="1">N(6)-L-threonylcarbamoyladenine synthase</fullName>
        <ecNumber evidence="1">2.3.1.234</ecNumber>
    </recommendedName>
</protein>
<dbReference type="PANTHER" id="PTHR11735:SF6">
    <property type="entry name" value="TRNA N6-ADENOSINE THREONYLCARBAMOYLTRANSFERASE, MITOCHONDRIAL"/>
    <property type="match status" value="1"/>
</dbReference>
<dbReference type="InterPro" id="IPR022450">
    <property type="entry name" value="TsaD"/>
</dbReference>
<accession>A0A7E5VNA4</accession>
<dbReference type="InterPro" id="IPR043129">
    <property type="entry name" value="ATPase_NBD"/>
</dbReference>
<dbReference type="HAMAP" id="MF_01445">
    <property type="entry name" value="TsaD"/>
    <property type="match status" value="1"/>
</dbReference>
<evidence type="ECO:0000256" key="4">
    <source>
        <dbReference type="ARBA" id="ARBA00022723"/>
    </source>
</evidence>
<dbReference type="GO" id="GO:0046872">
    <property type="term" value="F:metal ion binding"/>
    <property type="evidence" value="ECO:0007669"/>
    <property type="project" value="UniProtKB-KW"/>
</dbReference>
<comment type="catalytic activity">
    <reaction evidence="6 7">
        <text>L-threonylcarbamoyladenylate + adenosine(37) in tRNA = N(6)-L-threonylcarbamoyladenosine(37) in tRNA + AMP + H(+)</text>
        <dbReference type="Rhea" id="RHEA:37059"/>
        <dbReference type="Rhea" id="RHEA-COMP:10162"/>
        <dbReference type="Rhea" id="RHEA-COMP:10163"/>
        <dbReference type="ChEBI" id="CHEBI:15378"/>
        <dbReference type="ChEBI" id="CHEBI:73682"/>
        <dbReference type="ChEBI" id="CHEBI:74411"/>
        <dbReference type="ChEBI" id="CHEBI:74418"/>
        <dbReference type="ChEBI" id="CHEBI:456215"/>
        <dbReference type="EC" id="2.3.1.234"/>
    </reaction>
</comment>
<evidence type="ECO:0000256" key="3">
    <source>
        <dbReference type="ARBA" id="ARBA00022694"/>
    </source>
</evidence>
<dbReference type="GO" id="GO:0005739">
    <property type="term" value="C:mitochondrion"/>
    <property type="evidence" value="ECO:0007669"/>
    <property type="project" value="UniProtKB-SubCell"/>
</dbReference>
<keyword evidence="9" id="KW-1185">Reference proteome</keyword>
<dbReference type="Proteomes" id="UP000322000">
    <property type="component" value="Chromosome 6"/>
</dbReference>
<gene>
    <name evidence="10" type="primary">LOC113495292</name>
</gene>
<sequence>MNILRRLRRTQFLNKRTKQYIQHNLRYYDAKYSSNINILGIETSCDDTGCAIINGNGKVLSEAIHSQHLMHLRYGGIIPDIAQDLHRQYMEPTVSKTLQDAKLTMEEISAIAVTLKPGLPLSLAVGMKYAKHLGRRYDKPIIPIHHMQAHALVARMHHNISFPFLVLLISGGHCLLAVVQDVSHFQLLGESMDCAPGEVFDKVARKMKLKNVPEYSKICGGQAVEEAAAKATNPNMFKLPLPLAEYKDCNFSLNGLKTSVMYHLHRKEVEHKVVAHELIPEVNDLCAAMLMATTRHLVHRTQRAMEFCQENKLISEKNKQLVVSGGVACNNYIFSALQLLCNETNYQIYRPFPKLCTDNGVMIAWNGLEKWKKGLDITPVTDFNTLDIEATSPLGENLIENVKAAKITTKLMKLKSRI</sequence>
<dbReference type="Pfam" id="PF00814">
    <property type="entry name" value="TsaD"/>
    <property type="match status" value="1"/>
</dbReference>
<dbReference type="RefSeq" id="XP_026729762.1">
    <property type="nucleotide sequence ID" value="XM_026873961.1"/>
</dbReference>
<comment type="function">
    <text evidence="7">Required for the formation of a threonylcarbamoyl group on adenosine at position 37 (t(6)A37) in mitochondrial tRNAs that read codons beginning with adenine. Probably involved in the transfer of the threonylcarbamoyl moiety of threonylcarbamoyl-AMP (TC-AMP) to the N6 group of A37. Involved in mitochondrial genome maintenance.</text>
</comment>
<dbReference type="GO" id="GO:0061711">
    <property type="term" value="F:tRNA N(6)-L-threonylcarbamoyladenine synthase activity"/>
    <property type="evidence" value="ECO:0007669"/>
    <property type="project" value="UniProtKB-EC"/>
</dbReference>
<keyword evidence="5 7" id="KW-0012">Acyltransferase</keyword>
<keyword evidence="2 7" id="KW-0808">Transferase</keyword>
<evidence type="ECO:0000313" key="9">
    <source>
        <dbReference type="Proteomes" id="UP000322000"/>
    </source>
</evidence>
<dbReference type="Gene3D" id="3.30.420.40">
    <property type="match status" value="2"/>
</dbReference>
<dbReference type="NCBIfam" id="TIGR00329">
    <property type="entry name" value="gcp_kae1"/>
    <property type="match status" value="1"/>
</dbReference>
<dbReference type="FunCoup" id="A0A7E5VNA4">
    <property type="interactions" value="1941"/>
</dbReference>
<dbReference type="GO" id="GO:0002949">
    <property type="term" value="P:tRNA threonylcarbamoyladenosine modification"/>
    <property type="evidence" value="ECO:0007669"/>
    <property type="project" value="UniProtKB-UniRule"/>
</dbReference>
<dbReference type="NCBIfam" id="TIGR03723">
    <property type="entry name" value="T6A_TsaD_YgjD"/>
    <property type="match status" value="1"/>
</dbReference>
<comment type="subunit">
    <text evidence="7">Homodimer.</text>
</comment>
<evidence type="ECO:0000256" key="5">
    <source>
        <dbReference type="ARBA" id="ARBA00023315"/>
    </source>
</evidence>
<feature type="domain" description="Gcp-like" evidence="8">
    <location>
        <begin position="58"/>
        <end position="365"/>
    </location>
</feature>
<comment type="similarity">
    <text evidence="7">Belongs to the KAE1 / TsaD family.</text>
</comment>
<dbReference type="InParanoid" id="A0A7E5VNA4"/>
<dbReference type="EC" id="2.3.1.234" evidence="1"/>
<dbReference type="GeneID" id="113495292"/>
<dbReference type="InterPro" id="IPR000905">
    <property type="entry name" value="Gcp-like_dom"/>
</dbReference>
<name>A0A7E5VNA4_TRINI</name>
<dbReference type="OrthoDB" id="10259622at2759"/>
<evidence type="ECO:0000256" key="6">
    <source>
        <dbReference type="ARBA" id="ARBA00048117"/>
    </source>
</evidence>
<proteinExistence type="inferred from homology"/>
<organism evidence="9 10">
    <name type="scientific">Trichoplusia ni</name>
    <name type="common">Cabbage looper</name>
    <dbReference type="NCBI Taxonomy" id="7111"/>
    <lineage>
        <taxon>Eukaryota</taxon>
        <taxon>Metazoa</taxon>
        <taxon>Ecdysozoa</taxon>
        <taxon>Arthropoda</taxon>
        <taxon>Hexapoda</taxon>
        <taxon>Insecta</taxon>
        <taxon>Pterygota</taxon>
        <taxon>Neoptera</taxon>
        <taxon>Endopterygota</taxon>
        <taxon>Lepidoptera</taxon>
        <taxon>Glossata</taxon>
        <taxon>Ditrysia</taxon>
        <taxon>Noctuoidea</taxon>
        <taxon>Noctuidae</taxon>
        <taxon>Plusiinae</taxon>
        <taxon>Trichoplusia</taxon>
    </lineage>
</organism>
<dbReference type="PANTHER" id="PTHR11735">
    <property type="entry name" value="TRNA N6-ADENOSINE THREONYLCARBAMOYLTRANSFERASE"/>
    <property type="match status" value="1"/>
</dbReference>
<comment type="cofactor">
    <cofactor evidence="7">
        <name>a divalent metal cation</name>
        <dbReference type="ChEBI" id="CHEBI:60240"/>
    </cofactor>
    <text evidence="7">Binds 1 divalent metal cation per subunit.</text>
</comment>
<dbReference type="AlphaFoldDB" id="A0A7E5VNA4"/>
<keyword evidence="3 7" id="KW-0819">tRNA processing</keyword>
<keyword evidence="4 7" id="KW-0479">Metal-binding</keyword>
<evidence type="ECO:0000256" key="2">
    <source>
        <dbReference type="ARBA" id="ARBA00022679"/>
    </source>
</evidence>
<evidence type="ECO:0000256" key="7">
    <source>
        <dbReference type="HAMAP-Rule" id="MF_03179"/>
    </source>
</evidence>
<dbReference type="InterPro" id="IPR017861">
    <property type="entry name" value="KAE1/TsaD"/>
</dbReference>
<dbReference type="PRINTS" id="PR00789">
    <property type="entry name" value="OSIALOPTASE"/>
</dbReference>